<dbReference type="Proteomes" id="UP001163603">
    <property type="component" value="Chromosome 3"/>
</dbReference>
<organism evidence="1 2">
    <name type="scientific">Pistacia integerrima</name>
    <dbReference type="NCBI Taxonomy" id="434235"/>
    <lineage>
        <taxon>Eukaryota</taxon>
        <taxon>Viridiplantae</taxon>
        <taxon>Streptophyta</taxon>
        <taxon>Embryophyta</taxon>
        <taxon>Tracheophyta</taxon>
        <taxon>Spermatophyta</taxon>
        <taxon>Magnoliopsida</taxon>
        <taxon>eudicotyledons</taxon>
        <taxon>Gunneridae</taxon>
        <taxon>Pentapetalae</taxon>
        <taxon>rosids</taxon>
        <taxon>malvids</taxon>
        <taxon>Sapindales</taxon>
        <taxon>Anacardiaceae</taxon>
        <taxon>Pistacia</taxon>
    </lineage>
</organism>
<proteinExistence type="predicted"/>
<protein>
    <submittedName>
        <fullName evidence="1">Uncharacterized protein</fullName>
    </submittedName>
</protein>
<name>A0ACC0Z1D9_9ROSI</name>
<sequence>MGWVGDYWVGGTMGNVDYEKWASTKNFHVGDVIVFNYNDQFHDVKEVALQDFPSVMPHLPWLPTQAARLNHPQKSWPPLFSVRGSSSTLTPPAPSINSAPISPIFQALVAFVSLVIFVTSYFPY</sequence>
<comment type="caution">
    <text evidence="1">The sequence shown here is derived from an EMBL/GenBank/DDBJ whole genome shotgun (WGS) entry which is preliminary data.</text>
</comment>
<accession>A0ACC0Z1D9</accession>
<dbReference type="EMBL" id="CM047738">
    <property type="protein sequence ID" value="KAJ0044619.1"/>
    <property type="molecule type" value="Genomic_DNA"/>
</dbReference>
<evidence type="ECO:0000313" key="2">
    <source>
        <dbReference type="Proteomes" id="UP001163603"/>
    </source>
</evidence>
<evidence type="ECO:0000313" key="1">
    <source>
        <dbReference type="EMBL" id="KAJ0044619.1"/>
    </source>
</evidence>
<gene>
    <name evidence="1" type="ORF">Pint_04140</name>
</gene>
<reference evidence="2" key="1">
    <citation type="journal article" date="2023" name="G3 (Bethesda)">
        <title>Genome assembly and association tests identify interacting loci associated with vigor, precocity, and sex in interspecific pistachio rootstocks.</title>
        <authorList>
            <person name="Palmer W."/>
            <person name="Jacygrad E."/>
            <person name="Sagayaradj S."/>
            <person name="Cavanaugh K."/>
            <person name="Han R."/>
            <person name="Bertier L."/>
            <person name="Beede B."/>
            <person name="Kafkas S."/>
            <person name="Golino D."/>
            <person name="Preece J."/>
            <person name="Michelmore R."/>
        </authorList>
    </citation>
    <scope>NUCLEOTIDE SEQUENCE [LARGE SCALE GENOMIC DNA]</scope>
</reference>
<keyword evidence="2" id="KW-1185">Reference proteome</keyword>